<dbReference type="GO" id="GO:0031072">
    <property type="term" value="F:heat shock protein binding"/>
    <property type="evidence" value="ECO:0007669"/>
    <property type="project" value="TreeGrafter"/>
</dbReference>
<dbReference type="SMART" id="SM00271">
    <property type="entry name" value="DnaJ"/>
    <property type="match status" value="1"/>
</dbReference>
<reference evidence="4" key="1">
    <citation type="journal article" date="2013" name="Nature">
        <title>Pan genome of the phytoplankton Emiliania underpins its global distribution.</title>
        <authorList>
            <person name="Read B.A."/>
            <person name="Kegel J."/>
            <person name="Klute M.J."/>
            <person name="Kuo A."/>
            <person name="Lefebvre S.C."/>
            <person name="Maumus F."/>
            <person name="Mayer C."/>
            <person name="Miller J."/>
            <person name="Monier A."/>
            <person name="Salamov A."/>
            <person name="Young J."/>
            <person name="Aguilar M."/>
            <person name="Claverie J.M."/>
            <person name="Frickenhaus S."/>
            <person name="Gonzalez K."/>
            <person name="Herman E.K."/>
            <person name="Lin Y.C."/>
            <person name="Napier J."/>
            <person name="Ogata H."/>
            <person name="Sarno A.F."/>
            <person name="Shmutz J."/>
            <person name="Schroeder D."/>
            <person name="de Vargas C."/>
            <person name="Verret F."/>
            <person name="von Dassow P."/>
            <person name="Valentin K."/>
            <person name="Van de Peer Y."/>
            <person name="Wheeler G."/>
            <person name="Dacks J.B."/>
            <person name="Delwiche C.F."/>
            <person name="Dyhrman S.T."/>
            <person name="Glockner G."/>
            <person name="John U."/>
            <person name="Richards T."/>
            <person name="Worden A.Z."/>
            <person name="Zhang X."/>
            <person name="Grigoriev I.V."/>
            <person name="Allen A.E."/>
            <person name="Bidle K."/>
            <person name="Borodovsky M."/>
            <person name="Bowler C."/>
            <person name="Brownlee C."/>
            <person name="Cock J.M."/>
            <person name="Elias M."/>
            <person name="Gladyshev V.N."/>
            <person name="Groth M."/>
            <person name="Guda C."/>
            <person name="Hadaegh A."/>
            <person name="Iglesias-Rodriguez M.D."/>
            <person name="Jenkins J."/>
            <person name="Jones B.M."/>
            <person name="Lawson T."/>
            <person name="Leese F."/>
            <person name="Lindquist E."/>
            <person name="Lobanov A."/>
            <person name="Lomsadze A."/>
            <person name="Malik S.B."/>
            <person name="Marsh M.E."/>
            <person name="Mackinder L."/>
            <person name="Mock T."/>
            <person name="Mueller-Roeber B."/>
            <person name="Pagarete A."/>
            <person name="Parker M."/>
            <person name="Probert I."/>
            <person name="Quesneville H."/>
            <person name="Raines C."/>
            <person name="Rensing S.A."/>
            <person name="Riano-Pachon D.M."/>
            <person name="Richier S."/>
            <person name="Rokitta S."/>
            <person name="Shiraiwa Y."/>
            <person name="Soanes D.M."/>
            <person name="van der Giezen M."/>
            <person name="Wahlund T.M."/>
            <person name="Williams B."/>
            <person name="Wilson W."/>
            <person name="Wolfe G."/>
            <person name="Wurch L.L."/>
        </authorList>
    </citation>
    <scope>NUCLEOTIDE SEQUENCE</scope>
</reference>
<evidence type="ECO:0000256" key="1">
    <source>
        <dbReference type="SAM" id="MobiDB-lite"/>
    </source>
</evidence>
<evidence type="ECO:0000313" key="3">
    <source>
        <dbReference type="EnsemblProtists" id="EOD20132"/>
    </source>
</evidence>
<dbReference type="PaxDb" id="2903-EOD20132"/>
<accession>A0A0D3J9E7</accession>
<dbReference type="GO" id="GO:0005737">
    <property type="term" value="C:cytoplasm"/>
    <property type="evidence" value="ECO:0007669"/>
    <property type="project" value="TreeGrafter"/>
</dbReference>
<dbReference type="RefSeq" id="XP_005772561.1">
    <property type="nucleotide sequence ID" value="XM_005772504.1"/>
</dbReference>
<dbReference type="AlphaFoldDB" id="A0A0D3J9E7"/>
<organism evidence="3 4">
    <name type="scientific">Emiliania huxleyi (strain CCMP1516)</name>
    <dbReference type="NCBI Taxonomy" id="280463"/>
    <lineage>
        <taxon>Eukaryota</taxon>
        <taxon>Haptista</taxon>
        <taxon>Haptophyta</taxon>
        <taxon>Prymnesiophyceae</taxon>
        <taxon>Isochrysidales</taxon>
        <taxon>Noelaerhabdaceae</taxon>
        <taxon>Emiliania</taxon>
    </lineage>
</organism>
<dbReference type="CDD" id="cd06257">
    <property type="entry name" value="DnaJ"/>
    <property type="match status" value="1"/>
</dbReference>
<reference evidence="3" key="2">
    <citation type="submission" date="2024-10" db="UniProtKB">
        <authorList>
            <consortium name="EnsemblProtists"/>
        </authorList>
    </citation>
    <scope>IDENTIFICATION</scope>
</reference>
<dbReference type="InterPro" id="IPR056453">
    <property type="entry name" value="HTH_DNAJC9"/>
</dbReference>
<feature type="domain" description="J" evidence="2">
    <location>
        <begin position="5"/>
        <end position="70"/>
    </location>
</feature>
<dbReference type="PRINTS" id="PR00625">
    <property type="entry name" value="JDOMAIN"/>
</dbReference>
<dbReference type="SUPFAM" id="SSF46565">
    <property type="entry name" value="Chaperone J-domain"/>
    <property type="match status" value="1"/>
</dbReference>
<dbReference type="KEGG" id="ehx:EMIHUDRAFT_444777"/>
<proteinExistence type="predicted"/>
<dbReference type="STRING" id="2903.R1CCL2"/>
<dbReference type="PANTHER" id="PTHR44144">
    <property type="entry name" value="DNAJ HOMOLOG SUBFAMILY C MEMBER 9"/>
    <property type="match status" value="1"/>
</dbReference>
<dbReference type="HOGENOM" id="CLU_055868_1_0_1"/>
<dbReference type="PANTHER" id="PTHR44144:SF1">
    <property type="entry name" value="DNAJ HOMOLOG SUBFAMILY C MEMBER 9"/>
    <property type="match status" value="1"/>
</dbReference>
<sequence>MSTSSLYELLGVQADADAAAIKRAYLKAARDTHPDKNGGDEAATERFQQVGRAYAVLSDAEKRKLYDETGMVDDGSGGGGDASYWREAFERVSLEKLDALAASYRHTEEEAADLRAHYIAAKGDMGKVMDAMMFSTADDEPRFRETLRGLVDAGELRMYRQFEGEKDSKRLQRERRAAKEAAEAEAAAAELGLSGGGDDALKSALMARGAARQSEFGSMLQSLEERYGGAGGGKAGKAPKGGKSGKQRGGSALPDDPLSDEAFAAAQQRVQKRGRAGR</sequence>
<dbReference type="Pfam" id="PF00226">
    <property type="entry name" value="DnaJ"/>
    <property type="match status" value="1"/>
</dbReference>
<dbReference type="InterPro" id="IPR036869">
    <property type="entry name" value="J_dom_sf"/>
</dbReference>
<dbReference type="GeneID" id="17265671"/>
<dbReference type="SMR" id="A0A0D3J9E7"/>
<protein>
    <recommendedName>
        <fullName evidence="2">J domain-containing protein</fullName>
    </recommendedName>
</protein>
<dbReference type="PROSITE" id="PS00636">
    <property type="entry name" value="DNAJ_1"/>
    <property type="match status" value="1"/>
</dbReference>
<dbReference type="PROSITE" id="PS50076">
    <property type="entry name" value="DNAJ_2"/>
    <property type="match status" value="1"/>
</dbReference>
<name>A0A0D3J9E7_EMIH1</name>
<keyword evidence="4" id="KW-1185">Reference proteome</keyword>
<evidence type="ECO:0000259" key="2">
    <source>
        <dbReference type="PROSITE" id="PS50076"/>
    </source>
</evidence>
<dbReference type="GO" id="GO:0005634">
    <property type="term" value="C:nucleus"/>
    <property type="evidence" value="ECO:0007669"/>
    <property type="project" value="TreeGrafter"/>
</dbReference>
<dbReference type="Pfam" id="PF23302">
    <property type="entry name" value="HTH_DNAJC9"/>
    <property type="match status" value="1"/>
</dbReference>
<dbReference type="Proteomes" id="UP000013827">
    <property type="component" value="Unassembled WGS sequence"/>
</dbReference>
<dbReference type="InterPro" id="IPR052594">
    <property type="entry name" value="J_domain-containing_protein"/>
</dbReference>
<dbReference type="eggNOG" id="KOG0719">
    <property type="taxonomic scope" value="Eukaryota"/>
</dbReference>
<dbReference type="InterPro" id="IPR001623">
    <property type="entry name" value="DnaJ_domain"/>
</dbReference>
<dbReference type="EnsemblProtists" id="EOD20132">
    <property type="protein sequence ID" value="EOD20132"/>
    <property type="gene ID" value="EMIHUDRAFT_444777"/>
</dbReference>
<dbReference type="Gene3D" id="1.10.287.110">
    <property type="entry name" value="DnaJ domain"/>
    <property type="match status" value="1"/>
</dbReference>
<dbReference type="InterPro" id="IPR018253">
    <property type="entry name" value="DnaJ_domain_CS"/>
</dbReference>
<evidence type="ECO:0000313" key="4">
    <source>
        <dbReference type="Proteomes" id="UP000013827"/>
    </source>
</evidence>
<feature type="region of interest" description="Disordered" evidence="1">
    <location>
        <begin position="222"/>
        <end position="278"/>
    </location>
</feature>